<evidence type="ECO:0000259" key="1">
    <source>
        <dbReference type="PROSITE" id="PS51186"/>
    </source>
</evidence>
<dbReference type="RefSeq" id="WP_253835821.1">
    <property type="nucleotide sequence ID" value="NZ_JAMTCS010000006.1"/>
</dbReference>
<dbReference type="AlphaFoldDB" id="A0A9X2JWB1"/>
<comment type="caution">
    <text evidence="2">The sequence shown here is derived from an EMBL/GenBank/DDBJ whole genome shotgun (WGS) entry which is preliminary data.</text>
</comment>
<dbReference type="InterPro" id="IPR016181">
    <property type="entry name" value="Acyl_CoA_acyltransferase"/>
</dbReference>
<evidence type="ECO:0000313" key="2">
    <source>
        <dbReference type="EMBL" id="MCP2264948.1"/>
    </source>
</evidence>
<dbReference type="GO" id="GO:0016747">
    <property type="term" value="F:acyltransferase activity, transferring groups other than amino-acyl groups"/>
    <property type="evidence" value="ECO:0007669"/>
    <property type="project" value="InterPro"/>
</dbReference>
<accession>A0A9X2JWB1</accession>
<gene>
    <name evidence="2" type="ORF">APR03_002291</name>
</gene>
<name>A0A9X2JWB1_9MICO</name>
<proteinExistence type="predicted"/>
<protein>
    <submittedName>
        <fullName evidence="2">Acetyltransferase (GNAT) family protein</fullName>
    </submittedName>
</protein>
<sequence>MSGTRPRWPDGSDVQVDVRPAVGRYDDFYEVVGVKKPGGGGCWCMSYRDSRVTNEDRPGYMRALCATEPGPGVLAYVDDVVAGWCSIAPRSTYRRLMHSRTIPFVDERDAWVAVCFVVRAGFRKHGLMHHLLAGAVEHARAHGAEVVEGYPADTGPDRVDVISGYVGTVRMFEQAGFERAAETAGVSGGRRRWVMRKELGQQHGQGRAGPAGPG</sequence>
<dbReference type="Pfam" id="PF00583">
    <property type="entry name" value="Acetyltransf_1"/>
    <property type="match status" value="1"/>
</dbReference>
<dbReference type="Gene3D" id="3.40.630.30">
    <property type="match status" value="1"/>
</dbReference>
<keyword evidence="3" id="KW-1185">Reference proteome</keyword>
<dbReference type="InterPro" id="IPR000182">
    <property type="entry name" value="GNAT_dom"/>
</dbReference>
<dbReference type="EMBL" id="JAMTCS010000006">
    <property type="protein sequence ID" value="MCP2264948.1"/>
    <property type="molecule type" value="Genomic_DNA"/>
</dbReference>
<dbReference type="CDD" id="cd04301">
    <property type="entry name" value="NAT_SF"/>
    <property type="match status" value="1"/>
</dbReference>
<dbReference type="Proteomes" id="UP001139493">
    <property type="component" value="Unassembled WGS sequence"/>
</dbReference>
<evidence type="ECO:0000313" key="3">
    <source>
        <dbReference type="Proteomes" id="UP001139493"/>
    </source>
</evidence>
<dbReference type="PROSITE" id="PS51186">
    <property type="entry name" value="GNAT"/>
    <property type="match status" value="1"/>
</dbReference>
<dbReference type="SUPFAM" id="SSF55729">
    <property type="entry name" value="Acyl-CoA N-acyltransferases (Nat)"/>
    <property type="match status" value="1"/>
</dbReference>
<reference evidence="2" key="1">
    <citation type="submission" date="2022-06" db="EMBL/GenBank/DDBJ databases">
        <title>Genomic Encyclopedia of Archaeal and Bacterial Type Strains, Phase II (KMG-II): from individual species to whole genera.</title>
        <authorList>
            <person name="Goeker M."/>
        </authorList>
    </citation>
    <scope>NUCLEOTIDE SEQUENCE</scope>
    <source>
        <strain evidence="2">DSM 26652</strain>
    </source>
</reference>
<organism evidence="2 3">
    <name type="scientific">Promicromonospora thailandica</name>
    <dbReference type="NCBI Taxonomy" id="765201"/>
    <lineage>
        <taxon>Bacteria</taxon>
        <taxon>Bacillati</taxon>
        <taxon>Actinomycetota</taxon>
        <taxon>Actinomycetes</taxon>
        <taxon>Micrococcales</taxon>
        <taxon>Promicromonosporaceae</taxon>
        <taxon>Promicromonospora</taxon>
    </lineage>
</organism>
<feature type="domain" description="N-acetyltransferase" evidence="1">
    <location>
        <begin position="16"/>
        <end position="200"/>
    </location>
</feature>